<organism evidence="1 2">
    <name type="scientific">Alkalimonas amylolytica</name>
    <dbReference type="NCBI Taxonomy" id="152573"/>
    <lineage>
        <taxon>Bacteria</taxon>
        <taxon>Pseudomonadati</taxon>
        <taxon>Pseudomonadota</taxon>
        <taxon>Gammaproteobacteria</taxon>
        <taxon>Alkalimonas</taxon>
    </lineage>
</organism>
<proteinExistence type="predicted"/>
<keyword evidence="2" id="KW-1185">Reference proteome</keyword>
<dbReference type="EMBL" id="FNRM01000008">
    <property type="protein sequence ID" value="SEA91056.1"/>
    <property type="molecule type" value="Genomic_DNA"/>
</dbReference>
<dbReference type="STRING" id="152573.SAMN04488051_108146"/>
<reference evidence="1 2" key="1">
    <citation type="submission" date="2016-10" db="EMBL/GenBank/DDBJ databases">
        <authorList>
            <person name="de Groot N.N."/>
        </authorList>
    </citation>
    <scope>NUCLEOTIDE SEQUENCE [LARGE SCALE GENOMIC DNA]</scope>
    <source>
        <strain evidence="1 2">CGMCC 1.3430</strain>
    </source>
</reference>
<dbReference type="AlphaFoldDB" id="A0A1H4F1A8"/>
<protein>
    <submittedName>
        <fullName evidence="1">Uncharacterized protein</fullName>
    </submittedName>
</protein>
<dbReference type="Proteomes" id="UP000198773">
    <property type="component" value="Unassembled WGS sequence"/>
</dbReference>
<name>A0A1H4F1A8_ALKAM</name>
<evidence type="ECO:0000313" key="1">
    <source>
        <dbReference type="EMBL" id="SEA91056.1"/>
    </source>
</evidence>
<evidence type="ECO:0000313" key="2">
    <source>
        <dbReference type="Proteomes" id="UP000198773"/>
    </source>
</evidence>
<sequence length="50" mass="5942">MANQTSQDKMFIFLYKNSGLTERLYRMMQQLVKHEVTPSLCALKYIVRTD</sequence>
<accession>A0A1H4F1A8</accession>
<gene>
    <name evidence="1" type="ORF">SAMN04488051_108146</name>
</gene>